<reference evidence="4 5" key="1">
    <citation type="submission" date="2022-09" db="EMBL/GenBank/DDBJ databases">
        <authorList>
            <person name="Palmer J.M."/>
        </authorList>
    </citation>
    <scope>NUCLEOTIDE SEQUENCE [LARGE SCALE GENOMIC DNA]</scope>
    <source>
        <strain evidence="4 5">DSM 7382</strain>
    </source>
</reference>
<keyword evidence="2" id="KW-0445">Lipid transport</keyword>
<dbReference type="GO" id="GO:0007030">
    <property type="term" value="P:Golgi organization"/>
    <property type="evidence" value="ECO:0007669"/>
    <property type="project" value="UniProtKB-UniRule"/>
</dbReference>
<comment type="similarity">
    <text evidence="1 2">Belongs to the VPS51 family.</text>
</comment>
<dbReference type="GO" id="GO:0015031">
    <property type="term" value="P:protein transport"/>
    <property type="evidence" value="ECO:0007669"/>
    <property type="project" value="UniProtKB-UniRule"/>
</dbReference>
<dbReference type="GO" id="GO:0005829">
    <property type="term" value="C:cytosol"/>
    <property type="evidence" value="ECO:0007669"/>
    <property type="project" value="GOC"/>
</dbReference>
<gene>
    <name evidence="4" type="ORF">QCA50_005880</name>
</gene>
<feature type="region of interest" description="Disordered" evidence="3">
    <location>
        <begin position="1"/>
        <end position="50"/>
    </location>
</feature>
<dbReference type="PANTHER" id="PTHR15954">
    <property type="entry name" value="VACUOLAR PROTEIN SORTING-ASSOCIATED PROTEIN 51 HOMOLOG"/>
    <property type="match status" value="1"/>
</dbReference>
<dbReference type="PANTHER" id="PTHR15954:SF4">
    <property type="entry name" value="VACUOLAR PROTEIN SORTING-ASSOCIATED PROTEIN 51 HOMOLOG"/>
    <property type="match status" value="1"/>
</dbReference>
<dbReference type="GO" id="GO:0016020">
    <property type="term" value="C:membrane"/>
    <property type="evidence" value="ECO:0007669"/>
    <property type="project" value="TreeGrafter"/>
</dbReference>
<dbReference type="GO" id="GO:0042147">
    <property type="term" value="P:retrograde transport, endosome to Golgi"/>
    <property type="evidence" value="ECO:0007669"/>
    <property type="project" value="UniProtKB-UniRule"/>
</dbReference>
<comment type="subcellular location">
    <subcellularLocation>
        <location evidence="2">Golgi apparatus</location>
        <location evidence="2">trans-Golgi network</location>
    </subcellularLocation>
</comment>
<dbReference type="GO" id="GO:1990745">
    <property type="term" value="C:EARP complex"/>
    <property type="evidence" value="ECO:0007669"/>
    <property type="project" value="TreeGrafter"/>
</dbReference>
<comment type="subunit">
    <text evidence="2">Component of the Golgi-associated retrograde protein (GARP) complex.</text>
</comment>
<evidence type="ECO:0000256" key="1">
    <source>
        <dbReference type="ARBA" id="ARBA00006080"/>
    </source>
</evidence>
<keyword evidence="2" id="KW-0333">Golgi apparatus</keyword>
<evidence type="ECO:0000256" key="3">
    <source>
        <dbReference type="SAM" id="MobiDB-lite"/>
    </source>
</evidence>
<organism evidence="4 5">
    <name type="scientific">Cerrena zonata</name>
    <dbReference type="NCBI Taxonomy" id="2478898"/>
    <lineage>
        <taxon>Eukaryota</taxon>
        <taxon>Fungi</taxon>
        <taxon>Dikarya</taxon>
        <taxon>Basidiomycota</taxon>
        <taxon>Agaricomycotina</taxon>
        <taxon>Agaricomycetes</taxon>
        <taxon>Polyporales</taxon>
        <taxon>Cerrenaceae</taxon>
        <taxon>Cerrena</taxon>
    </lineage>
</organism>
<dbReference type="EMBL" id="JASBNA010000006">
    <property type="protein sequence ID" value="KAK7690780.1"/>
    <property type="molecule type" value="Genomic_DNA"/>
</dbReference>
<dbReference type="AlphaFoldDB" id="A0AAW0GBP9"/>
<evidence type="ECO:0000256" key="2">
    <source>
        <dbReference type="RuleBase" id="RU368010"/>
    </source>
</evidence>
<comment type="function">
    <text evidence="2">Acts as component of the GARP complex that is involved in retrograde transport from early and late endosomes to the trans-Golgi network (TGN).</text>
</comment>
<keyword evidence="2" id="KW-0653">Protein transport</keyword>
<keyword evidence="2" id="KW-0813">Transport</keyword>
<comment type="caution">
    <text evidence="4">The sequence shown here is derived from an EMBL/GenBank/DDBJ whole genome shotgun (WGS) entry which is preliminary data.</text>
</comment>
<dbReference type="Proteomes" id="UP001385951">
    <property type="component" value="Unassembled WGS sequence"/>
</dbReference>
<dbReference type="GO" id="GO:0000938">
    <property type="term" value="C:GARP complex"/>
    <property type="evidence" value="ECO:0007669"/>
    <property type="project" value="UniProtKB-UniRule"/>
</dbReference>
<accession>A0AAW0GBP9</accession>
<evidence type="ECO:0000313" key="4">
    <source>
        <dbReference type="EMBL" id="KAK7690780.1"/>
    </source>
</evidence>
<feature type="compositionally biased region" description="Polar residues" evidence="3">
    <location>
        <begin position="18"/>
        <end position="36"/>
    </location>
</feature>
<proteinExistence type="inferred from homology"/>
<keyword evidence="5" id="KW-1185">Reference proteome</keyword>
<name>A0AAW0GBP9_9APHY</name>
<dbReference type="GO" id="GO:0048193">
    <property type="term" value="P:Golgi vesicle transport"/>
    <property type="evidence" value="ECO:0007669"/>
    <property type="project" value="TreeGrafter"/>
</dbReference>
<dbReference type="GO" id="GO:0006869">
    <property type="term" value="P:lipid transport"/>
    <property type="evidence" value="ECO:0007669"/>
    <property type="project" value="UniProtKB-UniRule"/>
</dbReference>
<feature type="compositionally biased region" description="Polar residues" evidence="3">
    <location>
        <begin position="1"/>
        <end position="10"/>
    </location>
</feature>
<sequence length="246" mass="25915">MSQSYPNSIPGTPPRHPTPSTLRQASSPLAFSSTSHLPPLPTTPTTAGNQIRSFSDAALAVTARQAKRSSIHGSGVVTGSGVPGTPPPGGLGLAGMSAGVGGAGGGGKTSKTSKRDLLRKHYGLGVGPPPAMQGKIADPMDLDSTAFDAKAYYEQLITTSSLPVLLRRENDLLTEIRQLDSERQSLVYNHHHELIAASDTIAAMKDRAERLDADMDLLKAAFSEISRLSSELAAEAPSRERHDSER</sequence>
<evidence type="ECO:0000313" key="5">
    <source>
        <dbReference type="Proteomes" id="UP001385951"/>
    </source>
</evidence>
<dbReference type="InterPro" id="IPR014812">
    <property type="entry name" value="Vps51"/>
</dbReference>
<protein>
    <recommendedName>
        <fullName evidence="2">Vacuolar protein sorting-associated protein 51 homolog</fullName>
    </recommendedName>
</protein>
<dbReference type="GO" id="GO:0032456">
    <property type="term" value="P:endocytic recycling"/>
    <property type="evidence" value="ECO:0007669"/>
    <property type="project" value="TreeGrafter"/>
</dbReference>
<dbReference type="Pfam" id="PF08700">
    <property type="entry name" value="VPS51_Exo84_N"/>
    <property type="match status" value="1"/>
</dbReference>